<name>A0A5C6P760_9TELE</name>
<protein>
    <submittedName>
        <fullName evidence="1">Uncharacterized protein</fullName>
    </submittedName>
</protein>
<keyword evidence="2" id="KW-1185">Reference proteome</keyword>
<organism evidence="1 2">
    <name type="scientific">Takifugu flavidus</name>
    <name type="common">sansaifugu</name>
    <dbReference type="NCBI Taxonomy" id="433684"/>
    <lineage>
        <taxon>Eukaryota</taxon>
        <taxon>Metazoa</taxon>
        <taxon>Chordata</taxon>
        <taxon>Craniata</taxon>
        <taxon>Vertebrata</taxon>
        <taxon>Euteleostomi</taxon>
        <taxon>Actinopterygii</taxon>
        <taxon>Neopterygii</taxon>
        <taxon>Teleostei</taxon>
        <taxon>Neoteleostei</taxon>
        <taxon>Acanthomorphata</taxon>
        <taxon>Eupercaria</taxon>
        <taxon>Tetraodontiformes</taxon>
        <taxon>Tetradontoidea</taxon>
        <taxon>Tetraodontidae</taxon>
        <taxon>Takifugu</taxon>
    </lineage>
</organism>
<accession>A0A5C6P760</accession>
<comment type="caution">
    <text evidence="1">The sequence shown here is derived from an EMBL/GenBank/DDBJ whole genome shotgun (WGS) entry which is preliminary data.</text>
</comment>
<gene>
    <name evidence="1" type="ORF">D4764_14G0008020</name>
</gene>
<reference evidence="1 2" key="1">
    <citation type="submission" date="2019-04" db="EMBL/GenBank/DDBJ databases">
        <title>Chromosome genome assembly for Takifugu flavidus.</title>
        <authorList>
            <person name="Xiao S."/>
        </authorList>
    </citation>
    <scope>NUCLEOTIDE SEQUENCE [LARGE SCALE GENOMIC DNA]</scope>
    <source>
        <strain evidence="1">HTHZ2018</strain>
        <tissue evidence="1">Muscle</tissue>
    </source>
</reference>
<sequence length="72" mass="7338">MTPKCSTGRVGIEDSADGSAMLRSTPSGITAVLGDTGAALLVLSSRPGTTPGRCHCITWAVTFCPDSRDLGN</sequence>
<evidence type="ECO:0000313" key="2">
    <source>
        <dbReference type="Proteomes" id="UP000324091"/>
    </source>
</evidence>
<dbReference type="Proteomes" id="UP000324091">
    <property type="component" value="Chromosome 14"/>
</dbReference>
<dbReference type="AlphaFoldDB" id="A0A5C6P760"/>
<dbReference type="EMBL" id="RHFK02000006">
    <property type="protein sequence ID" value="TWW74799.1"/>
    <property type="molecule type" value="Genomic_DNA"/>
</dbReference>
<proteinExistence type="predicted"/>
<evidence type="ECO:0000313" key="1">
    <source>
        <dbReference type="EMBL" id="TWW74799.1"/>
    </source>
</evidence>